<dbReference type="AlphaFoldDB" id="F4S483"/>
<dbReference type="VEuPathDB" id="FungiDB:MELLADRAFT_111786"/>
<comment type="similarity">
    <text evidence="1">Belongs to the GPI inositol-deacylase family.</text>
</comment>
<reference evidence="5" key="1">
    <citation type="journal article" date="2011" name="Proc. Natl. Acad. Sci. U.S.A.">
        <title>Obligate biotrophy features unraveled by the genomic analysis of rust fungi.</title>
        <authorList>
            <person name="Duplessis S."/>
            <person name="Cuomo C.A."/>
            <person name="Lin Y.-C."/>
            <person name="Aerts A."/>
            <person name="Tisserant E."/>
            <person name="Veneault-Fourrey C."/>
            <person name="Joly D.L."/>
            <person name="Hacquard S."/>
            <person name="Amselem J."/>
            <person name="Cantarel B.L."/>
            <person name="Chiu R."/>
            <person name="Coutinho P.M."/>
            <person name="Feau N."/>
            <person name="Field M."/>
            <person name="Frey P."/>
            <person name="Gelhaye E."/>
            <person name="Goldberg J."/>
            <person name="Grabherr M.G."/>
            <person name="Kodira C.D."/>
            <person name="Kohler A."/>
            <person name="Kuees U."/>
            <person name="Lindquist E.A."/>
            <person name="Lucas S.M."/>
            <person name="Mago R."/>
            <person name="Mauceli E."/>
            <person name="Morin E."/>
            <person name="Murat C."/>
            <person name="Pangilinan J.L."/>
            <person name="Park R."/>
            <person name="Pearson M."/>
            <person name="Quesneville H."/>
            <person name="Rouhier N."/>
            <person name="Sakthikumar S."/>
            <person name="Salamov A.A."/>
            <person name="Schmutz J."/>
            <person name="Selles B."/>
            <person name="Shapiro H."/>
            <person name="Tanguay P."/>
            <person name="Tuskan G.A."/>
            <person name="Henrissat B."/>
            <person name="Van de Peer Y."/>
            <person name="Rouze P."/>
            <person name="Ellis J.G."/>
            <person name="Dodds P.N."/>
            <person name="Schein J.E."/>
            <person name="Zhong S."/>
            <person name="Hamelin R.C."/>
            <person name="Grigoriev I.V."/>
            <person name="Szabo L.J."/>
            <person name="Martin F."/>
        </authorList>
    </citation>
    <scope>NUCLEOTIDE SEQUENCE [LARGE SCALE GENOMIC DNA]</scope>
    <source>
        <strain evidence="5">98AG31 / pathotype 3-4-7</strain>
    </source>
</reference>
<dbReference type="EC" id="3.1.-.-" evidence="1"/>
<evidence type="ECO:0000256" key="2">
    <source>
        <dbReference type="SAM" id="SignalP"/>
    </source>
</evidence>
<dbReference type="Gene3D" id="3.40.50.1820">
    <property type="entry name" value="alpha/beta hydrolase"/>
    <property type="match status" value="1"/>
</dbReference>
<keyword evidence="1" id="KW-0472">Membrane</keyword>
<proteinExistence type="inferred from homology"/>
<dbReference type="GO" id="GO:0015031">
    <property type="term" value="P:protein transport"/>
    <property type="evidence" value="ECO:0007669"/>
    <property type="project" value="UniProtKB-KW"/>
</dbReference>
<dbReference type="GO" id="GO:0016788">
    <property type="term" value="F:hydrolase activity, acting on ester bonds"/>
    <property type="evidence" value="ECO:0007669"/>
    <property type="project" value="InterPro"/>
</dbReference>
<dbReference type="PANTHER" id="PTHR37574">
    <property type="entry name" value="LIPASE B"/>
    <property type="match status" value="1"/>
</dbReference>
<keyword evidence="1" id="KW-0653">Protein transport</keyword>
<accession>F4S483</accession>
<evidence type="ECO:0000313" key="5">
    <source>
        <dbReference type="Proteomes" id="UP000001072"/>
    </source>
</evidence>
<protein>
    <recommendedName>
        <fullName evidence="1">GPI inositol-deacylase</fullName>
        <ecNumber evidence="1">3.1.-.-</ecNumber>
    </recommendedName>
</protein>
<dbReference type="InterPro" id="IPR053228">
    <property type="entry name" value="Stereospecific_Lipase"/>
</dbReference>
<gene>
    <name evidence="4" type="ORF">MELLADRAFT_111786</name>
</gene>
<dbReference type="eggNOG" id="ENOG502QSW8">
    <property type="taxonomic scope" value="Eukaryota"/>
</dbReference>
<keyword evidence="1" id="KW-0813">Transport</keyword>
<dbReference type="SUPFAM" id="SSF53474">
    <property type="entry name" value="alpha/beta-Hydrolases"/>
    <property type="match status" value="1"/>
</dbReference>
<dbReference type="ESTHER" id="mellp-f4s483">
    <property type="family name" value="Canar_LipB"/>
</dbReference>
<dbReference type="Proteomes" id="UP000001072">
    <property type="component" value="Unassembled WGS sequence"/>
</dbReference>
<keyword evidence="1" id="KW-0378">Hydrolase</keyword>
<feature type="chain" id="PRO_5003318251" description="GPI inositol-deacylase" evidence="2">
    <location>
        <begin position="22"/>
        <end position="340"/>
    </location>
</feature>
<evidence type="ECO:0000313" key="4">
    <source>
        <dbReference type="EMBL" id="EGG00538.1"/>
    </source>
</evidence>
<dbReference type="PANTHER" id="PTHR37574:SF1">
    <property type="entry name" value="LIPASE B"/>
    <property type="match status" value="1"/>
</dbReference>
<evidence type="ECO:0000259" key="3">
    <source>
        <dbReference type="Pfam" id="PF07819"/>
    </source>
</evidence>
<comment type="function">
    <text evidence="1">Involved in inositol deacylation of GPI-anchored proteins which plays important roles in the quality control and ER-associated degradation of GPI-anchored proteins.</text>
</comment>
<dbReference type="InParanoid" id="F4S483"/>
<name>F4S483_MELLP</name>
<dbReference type="GO" id="GO:0005789">
    <property type="term" value="C:endoplasmic reticulum membrane"/>
    <property type="evidence" value="ECO:0007669"/>
    <property type="project" value="UniProtKB-SubCell"/>
</dbReference>
<dbReference type="KEGG" id="mlr:MELLADRAFT_111786"/>
<evidence type="ECO:0000256" key="1">
    <source>
        <dbReference type="RuleBase" id="RU365011"/>
    </source>
</evidence>
<dbReference type="Pfam" id="PF07819">
    <property type="entry name" value="PGAP1"/>
    <property type="match status" value="1"/>
</dbReference>
<organism evidence="5">
    <name type="scientific">Melampsora larici-populina (strain 98AG31 / pathotype 3-4-7)</name>
    <name type="common">Poplar leaf rust fungus</name>
    <dbReference type="NCBI Taxonomy" id="747676"/>
    <lineage>
        <taxon>Eukaryota</taxon>
        <taxon>Fungi</taxon>
        <taxon>Dikarya</taxon>
        <taxon>Basidiomycota</taxon>
        <taxon>Pucciniomycotina</taxon>
        <taxon>Pucciniomycetes</taxon>
        <taxon>Pucciniales</taxon>
        <taxon>Melampsoraceae</taxon>
        <taxon>Melampsora</taxon>
    </lineage>
</organism>
<dbReference type="EMBL" id="GL883146">
    <property type="protein sequence ID" value="EGG00538.1"/>
    <property type="molecule type" value="Genomic_DNA"/>
</dbReference>
<keyword evidence="2" id="KW-0732">Signal</keyword>
<dbReference type="OrthoDB" id="4605274at2759"/>
<dbReference type="RefSeq" id="XP_007416185.1">
    <property type="nucleotide sequence ID" value="XM_007416123.1"/>
</dbReference>
<feature type="domain" description="GPI inositol-deacylase PGAP1-like alpha/beta" evidence="3">
    <location>
        <begin position="122"/>
        <end position="191"/>
    </location>
</feature>
<dbReference type="InterPro" id="IPR012908">
    <property type="entry name" value="PGAP1-ab_dom-like"/>
</dbReference>
<dbReference type="InterPro" id="IPR029058">
    <property type="entry name" value="AB_hydrolase_fold"/>
</dbReference>
<feature type="signal peptide" evidence="2">
    <location>
        <begin position="1"/>
        <end position="21"/>
    </location>
</feature>
<dbReference type="HOGENOM" id="CLU_029537_3_0_1"/>
<keyword evidence="1" id="KW-0256">Endoplasmic reticulum</keyword>
<comment type="subcellular location">
    <subcellularLocation>
        <location evidence="1">Endoplasmic reticulum membrane</location>
    </subcellularLocation>
</comment>
<keyword evidence="5" id="KW-1185">Reference proteome</keyword>
<sequence length="340" mass="37127">MIQHMLSRRTILICLASGLIASFKSHPKDYLQTFLNVVPKYDTCAPPNGPIPSSKPGDAPFSQGQKSYESAIHCPRGIRDMPRGIVLMVPCTSANGAEVFSKLTLSLHISAYGLGDMQIAGEFVAYAVSNLASSSPSGKINVVTHSQGGVNAQWAITFWPSIRNQITNLVTIGAPHRGAIMIDYIGNLMDVIGGSLTYILQMRQNSRYMSAVFNRTAENGGLEALVPTTSLFTFFDQFVLPQASNSNGSSYLSGASNIAIQEACGRNRIIEHFGIILDMATYGLVYDALSHGRPASLETFDRTYCEGHFSNHFLHVQPYVCLTGYGKRQGQDKQHPWGRK</sequence>
<dbReference type="GeneID" id="18924494"/>